<accession>A0A9X2SAF3</accession>
<dbReference type="Proteomes" id="UP001141950">
    <property type="component" value="Unassembled WGS sequence"/>
</dbReference>
<gene>
    <name evidence="4" type="ORF">NQZ67_11430</name>
</gene>
<proteinExistence type="predicted"/>
<dbReference type="PROSITE" id="PS51257">
    <property type="entry name" value="PROKAR_LIPOPROTEIN"/>
    <property type="match status" value="1"/>
</dbReference>
<organism evidence="4 5">
    <name type="scientific">Paenibacillus soyae</name>
    <dbReference type="NCBI Taxonomy" id="2969249"/>
    <lineage>
        <taxon>Bacteria</taxon>
        <taxon>Bacillati</taxon>
        <taxon>Bacillota</taxon>
        <taxon>Bacilli</taxon>
        <taxon>Bacillales</taxon>
        <taxon>Paenibacillaceae</taxon>
        <taxon>Paenibacillus</taxon>
    </lineage>
</organism>
<dbReference type="InterPro" id="IPR011990">
    <property type="entry name" value="TPR-like_helical_dom_sf"/>
</dbReference>
<comment type="caution">
    <text evidence="4">The sequence shown here is derived from an EMBL/GenBank/DDBJ whole genome shotgun (WGS) entry which is preliminary data.</text>
</comment>
<evidence type="ECO:0000313" key="5">
    <source>
        <dbReference type="Proteomes" id="UP001141950"/>
    </source>
</evidence>
<keyword evidence="2 3" id="KW-0802">TPR repeat</keyword>
<dbReference type="Pfam" id="PF07719">
    <property type="entry name" value="TPR_2"/>
    <property type="match status" value="1"/>
</dbReference>
<dbReference type="SUPFAM" id="SSF48452">
    <property type="entry name" value="TPR-like"/>
    <property type="match status" value="1"/>
</dbReference>
<reference evidence="4" key="1">
    <citation type="submission" date="2022-08" db="EMBL/GenBank/DDBJ databases">
        <title>The genomic sequence of strain Paenibacillus sp. SCIV0701.</title>
        <authorList>
            <person name="Zhao H."/>
        </authorList>
    </citation>
    <scope>NUCLEOTIDE SEQUENCE</scope>
    <source>
        <strain evidence="4">SCIV0701</strain>
    </source>
</reference>
<dbReference type="PROSITE" id="PS50005">
    <property type="entry name" value="TPR"/>
    <property type="match status" value="1"/>
</dbReference>
<dbReference type="AlphaFoldDB" id="A0A9X2SAF3"/>
<dbReference type="InterPro" id="IPR013105">
    <property type="entry name" value="TPR_2"/>
</dbReference>
<evidence type="ECO:0000256" key="1">
    <source>
        <dbReference type="ARBA" id="ARBA00022737"/>
    </source>
</evidence>
<dbReference type="RefSeq" id="WP_257445544.1">
    <property type="nucleotide sequence ID" value="NZ_JANIPJ010000007.1"/>
</dbReference>
<dbReference type="SMART" id="SM00028">
    <property type="entry name" value="TPR"/>
    <property type="match status" value="3"/>
</dbReference>
<dbReference type="InterPro" id="IPR019734">
    <property type="entry name" value="TPR_rpt"/>
</dbReference>
<keyword evidence="1" id="KW-0677">Repeat</keyword>
<dbReference type="EMBL" id="JANIPJ010000007">
    <property type="protein sequence ID" value="MCR2804488.1"/>
    <property type="molecule type" value="Genomic_DNA"/>
</dbReference>
<evidence type="ECO:0000313" key="4">
    <source>
        <dbReference type="EMBL" id="MCR2804488.1"/>
    </source>
</evidence>
<evidence type="ECO:0000256" key="2">
    <source>
        <dbReference type="ARBA" id="ARBA00022803"/>
    </source>
</evidence>
<keyword evidence="5" id="KW-1185">Reference proteome</keyword>
<evidence type="ECO:0000256" key="3">
    <source>
        <dbReference type="PROSITE-ProRule" id="PRU00339"/>
    </source>
</evidence>
<feature type="repeat" description="TPR" evidence="3">
    <location>
        <begin position="126"/>
        <end position="159"/>
    </location>
</feature>
<name>A0A9X2SAF3_9BACL</name>
<sequence>MKLFMIIVATLLIGTACTSKEYKAQMAAGEEALSEQKFDEAARAFTIAIEEGEHDRKAKDRLAATEKMKVEAEVAAILDQGKKAYDDGRYELAISTLSALLEKHEGNLEIRPYVVDAKLILAHAIFDLRLAEGKQYVENGQYKDAIEAFNAALKLRPYDKAVKELRQGAQQKLDELTGDQLKLHNC</sequence>
<protein>
    <submittedName>
        <fullName evidence="4">Tetratricopeptide repeat protein</fullName>
    </submittedName>
</protein>
<dbReference type="Gene3D" id="1.25.40.10">
    <property type="entry name" value="Tetratricopeptide repeat domain"/>
    <property type="match status" value="1"/>
</dbReference>